<feature type="signal peptide" evidence="2">
    <location>
        <begin position="1"/>
        <end position="20"/>
    </location>
</feature>
<dbReference type="EMBL" id="PXWF02000253">
    <property type="protein sequence ID" value="PWF45481.1"/>
    <property type="molecule type" value="Genomic_DNA"/>
</dbReference>
<gene>
    <name evidence="3" type="ORF">C7C56_017570</name>
</gene>
<protein>
    <submittedName>
        <fullName evidence="3">Uncharacterized protein</fullName>
    </submittedName>
</protein>
<dbReference type="RefSeq" id="WP_106758666.1">
    <property type="nucleotide sequence ID" value="NZ_PXWF02000253.1"/>
</dbReference>
<comment type="caution">
    <text evidence="3">The sequence shown here is derived from an EMBL/GenBank/DDBJ whole genome shotgun (WGS) entry which is preliminary data.</text>
</comment>
<evidence type="ECO:0000256" key="1">
    <source>
        <dbReference type="SAM" id="MobiDB-lite"/>
    </source>
</evidence>
<proteinExistence type="predicted"/>
<sequence length="93" mass="8749">MKKLLLAVAALGLVCAQATAQTPPAKDAPSLPEQASDKANPGNAATQGSGVTTASGASAGLSVAAMVGIGIGLTVVAAAASGDSASNHTTPNH</sequence>
<evidence type="ECO:0000313" key="4">
    <source>
        <dbReference type="Proteomes" id="UP000241421"/>
    </source>
</evidence>
<keyword evidence="4" id="KW-1185">Reference proteome</keyword>
<feature type="compositionally biased region" description="Low complexity" evidence="1">
    <location>
        <begin position="44"/>
        <end position="54"/>
    </location>
</feature>
<dbReference type="Proteomes" id="UP000241421">
    <property type="component" value="Unassembled WGS sequence"/>
</dbReference>
<evidence type="ECO:0000313" key="3">
    <source>
        <dbReference type="EMBL" id="PWF45481.1"/>
    </source>
</evidence>
<name>A0A2U2HHT4_9BURK</name>
<keyword evidence="2" id="KW-0732">Signal</keyword>
<organism evidence="3 4">
    <name type="scientific">Massilia glaciei</name>
    <dbReference type="NCBI Taxonomy" id="1524097"/>
    <lineage>
        <taxon>Bacteria</taxon>
        <taxon>Pseudomonadati</taxon>
        <taxon>Pseudomonadota</taxon>
        <taxon>Betaproteobacteria</taxon>
        <taxon>Burkholderiales</taxon>
        <taxon>Oxalobacteraceae</taxon>
        <taxon>Telluria group</taxon>
        <taxon>Massilia</taxon>
    </lineage>
</organism>
<feature type="region of interest" description="Disordered" evidence="1">
    <location>
        <begin position="20"/>
        <end position="54"/>
    </location>
</feature>
<feature type="chain" id="PRO_5015495660" evidence="2">
    <location>
        <begin position="21"/>
        <end position="93"/>
    </location>
</feature>
<reference evidence="3 4" key="1">
    <citation type="submission" date="2018-04" db="EMBL/GenBank/DDBJ databases">
        <title>Massilia violaceinigra sp. nov., a novel purple-pigmented bacterium isolated from Tianshan glacier, Xinjiang, China.</title>
        <authorList>
            <person name="Wang H."/>
        </authorList>
    </citation>
    <scope>NUCLEOTIDE SEQUENCE [LARGE SCALE GENOMIC DNA]</scope>
    <source>
        <strain evidence="3 4">B448-2</strain>
    </source>
</reference>
<evidence type="ECO:0000256" key="2">
    <source>
        <dbReference type="SAM" id="SignalP"/>
    </source>
</evidence>
<dbReference type="AlphaFoldDB" id="A0A2U2HHT4"/>
<accession>A0A2U2HHT4</accession>